<dbReference type="EMBL" id="PYGD01000001">
    <property type="protein sequence ID" value="PSK94973.1"/>
    <property type="molecule type" value="Genomic_DNA"/>
</dbReference>
<gene>
    <name evidence="2" type="ORF">B0I18_1011137</name>
</gene>
<feature type="transmembrane region" description="Helical" evidence="1">
    <location>
        <begin position="12"/>
        <end position="34"/>
    </location>
</feature>
<feature type="transmembrane region" description="Helical" evidence="1">
    <location>
        <begin position="54"/>
        <end position="87"/>
    </location>
</feature>
<keyword evidence="3" id="KW-1185">Reference proteome</keyword>
<dbReference type="Proteomes" id="UP000240572">
    <property type="component" value="Unassembled WGS sequence"/>
</dbReference>
<sequence>MKLKNLIRRLRYYLQYFPLTLNAFVTGIALWACIQIVKPGAPVKEEEVSSFRPLIILMGTTAFWFIIVLVGFSLLSSLVCWGYYLWLRRSRKHVLEFVFRPVEKHKGIWIEALLRQVRRPFLGFIKGRLFYDDHRMTDKFILASNKRRPQQFWRDGVSGKSLLELPDIKEYAVKGGFVYFEDMLQLFSFPVRQPVQGHFYQAPERVRMEEKEALPRKTEQTDVRIEQLRRVDGEYLNYKDFESGDDVRRIVWKVYAKNRELVVRVPEIYDPYASHVYFYASFHTALGDLQRNNVFAAEMLNHYKNCVWTAYETLNQKEWEVKFIPDQTLQVAEQADMQAYVQRIISNSSWHNDRELSGYFQPRYGSVLCISSLNSPEEVAEILEQCSPETVIYYVKLSRTFRNPLPFTWLLRIFLQPPGDRLKRIRSRWLLSPLRYQVVKAEKKIEALLDSSDVTVGRL</sequence>
<dbReference type="AlphaFoldDB" id="A0A2P8DCM3"/>
<keyword evidence="1" id="KW-0472">Membrane</keyword>
<keyword evidence="1" id="KW-0812">Transmembrane</keyword>
<evidence type="ECO:0000313" key="2">
    <source>
        <dbReference type="EMBL" id="PSK94973.1"/>
    </source>
</evidence>
<dbReference type="OrthoDB" id="621177at2"/>
<organism evidence="2 3">
    <name type="scientific">Taibaiella chishuiensis</name>
    <dbReference type="NCBI Taxonomy" id="1434707"/>
    <lineage>
        <taxon>Bacteria</taxon>
        <taxon>Pseudomonadati</taxon>
        <taxon>Bacteroidota</taxon>
        <taxon>Chitinophagia</taxon>
        <taxon>Chitinophagales</taxon>
        <taxon>Chitinophagaceae</taxon>
        <taxon>Taibaiella</taxon>
    </lineage>
</organism>
<keyword evidence="1" id="KW-1133">Transmembrane helix</keyword>
<proteinExistence type="predicted"/>
<evidence type="ECO:0000313" key="3">
    <source>
        <dbReference type="Proteomes" id="UP000240572"/>
    </source>
</evidence>
<dbReference type="RefSeq" id="WP_106521651.1">
    <property type="nucleotide sequence ID" value="NZ_PYGD01000001.1"/>
</dbReference>
<reference evidence="2 3" key="1">
    <citation type="submission" date="2018-03" db="EMBL/GenBank/DDBJ databases">
        <title>Genomic Encyclopedia of Type Strains, Phase III (KMG-III): the genomes of soil and plant-associated and newly described type strains.</title>
        <authorList>
            <person name="Whitman W."/>
        </authorList>
    </citation>
    <scope>NUCLEOTIDE SEQUENCE [LARGE SCALE GENOMIC DNA]</scope>
    <source>
        <strain evidence="2 3">CGMCC 1.12700</strain>
    </source>
</reference>
<name>A0A2P8DCM3_9BACT</name>
<protein>
    <submittedName>
        <fullName evidence="2">Uncharacterized protein (DUF58 family)</fullName>
    </submittedName>
</protein>
<comment type="caution">
    <text evidence="2">The sequence shown here is derived from an EMBL/GenBank/DDBJ whole genome shotgun (WGS) entry which is preliminary data.</text>
</comment>
<accession>A0A2P8DCM3</accession>
<evidence type="ECO:0000256" key="1">
    <source>
        <dbReference type="SAM" id="Phobius"/>
    </source>
</evidence>